<dbReference type="Gene3D" id="2.40.160.10">
    <property type="entry name" value="Porin"/>
    <property type="match status" value="1"/>
</dbReference>
<dbReference type="GO" id="GO:0015288">
    <property type="term" value="F:porin activity"/>
    <property type="evidence" value="ECO:0007669"/>
    <property type="project" value="UniProtKB-KW"/>
</dbReference>
<dbReference type="InterPro" id="IPR033900">
    <property type="entry name" value="Gram_neg_porin_domain"/>
</dbReference>
<evidence type="ECO:0000256" key="5">
    <source>
        <dbReference type="ARBA" id="ARBA00022692"/>
    </source>
</evidence>
<gene>
    <name evidence="13" type="ORF">JJB11_07215</name>
</gene>
<comment type="subunit">
    <text evidence="2">Homotrimer.</text>
</comment>
<evidence type="ECO:0000259" key="12">
    <source>
        <dbReference type="Pfam" id="PF13609"/>
    </source>
</evidence>
<organism evidence="13 14">
    <name type="scientific">Ramlibacter ginsenosidimutans</name>
    <dbReference type="NCBI Taxonomy" id="502333"/>
    <lineage>
        <taxon>Bacteria</taxon>
        <taxon>Pseudomonadati</taxon>
        <taxon>Pseudomonadota</taxon>
        <taxon>Betaproteobacteria</taxon>
        <taxon>Burkholderiales</taxon>
        <taxon>Comamonadaceae</taxon>
        <taxon>Ramlibacter</taxon>
    </lineage>
</organism>
<evidence type="ECO:0000256" key="9">
    <source>
        <dbReference type="ARBA" id="ARBA00023136"/>
    </source>
</evidence>
<dbReference type="Pfam" id="PF13609">
    <property type="entry name" value="Porin_4"/>
    <property type="match status" value="1"/>
</dbReference>
<evidence type="ECO:0000256" key="11">
    <source>
        <dbReference type="SAM" id="SignalP"/>
    </source>
</evidence>
<keyword evidence="5" id="KW-0812">Transmembrane</keyword>
<accession>A0A934TRX9</accession>
<evidence type="ECO:0000256" key="8">
    <source>
        <dbReference type="ARBA" id="ARBA00023114"/>
    </source>
</evidence>
<dbReference type="PANTHER" id="PTHR34501:SF9">
    <property type="entry name" value="MAJOR OUTER MEMBRANE PROTEIN P.IA"/>
    <property type="match status" value="1"/>
</dbReference>
<evidence type="ECO:0000256" key="2">
    <source>
        <dbReference type="ARBA" id="ARBA00011233"/>
    </source>
</evidence>
<feature type="signal peptide" evidence="11">
    <location>
        <begin position="1"/>
        <end position="19"/>
    </location>
</feature>
<evidence type="ECO:0000256" key="7">
    <source>
        <dbReference type="ARBA" id="ARBA00023065"/>
    </source>
</evidence>
<reference evidence="13" key="2">
    <citation type="submission" date="2021-01" db="EMBL/GenBank/DDBJ databases">
        <authorList>
            <person name="Kang M."/>
        </authorList>
    </citation>
    <scope>NUCLEOTIDE SEQUENCE</scope>
    <source>
        <strain evidence="13">KACC 17527</strain>
    </source>
</reference>
<keyword evidence="7" id="KW-0406">Ion transport</keyword>
<name>A0A934TRX9_9BURK</name>
<dbReference type="InterPro" id="IPR023614">
    <property type="entry name" value="Porin_dom_sf"/>
</dbReference>
<keyword evidence="14" id="KW-1185">Reference proteome</keyword>
<proteinExistence type="predicted"/>
<feature type="chain" id="PRO_5036700626" evidence="11">
    <location>
        <begin position="20"/>
        <end position="362"/>
    </location>
</feature>
<keyword evidence="10" id="KW-0998">Cell outer membrane</keyword>
<feature type="domain" description="Porin" evidence="12">
    <location>
        <begin position="7"/>
        <end position="334"/>
    </location>
</feature>
<evidence type="ECO:0000256" key="4">
    <source>
        <dbReference type="ARBA" id="ARBA00022452"/>
    </source>
</evidence>
<dbReference type="InterPro" id="IPR050298">
    <property type="entry name" value="Gram-neg_bact_OMP"/>
</dbReference>
<dbReference type="GO" id="GO:0046930">
    <property type="term" value="C:pore complex"/>
    <property type="evidence" value="ECO:0007669"/>
    <property type="project" value="UniProtKB-KW"/>
</dbReference>
<dbReference type="PANTHER" id="PTHR34501">
    <property type="entry name" value="PROTEIN YDDL-RELATED"/>
    <property type="match status" value="1"/>
</dbReference>
<dbReference type="Proteomes" id="UP000630528">
    <property type="component" value="Unassembled WGS sequence"/>
</dbReference>
<protein>
    <submittedName>
        <fullName evidence="13">Porin</fullName>
    </submittedName>
</protein>
<keyword evidence="6 11" id="KW-0732">Signal</keyword>
<sequence length="362" mass="37611">MKKCLMALAVLGCAGGAGAQVAGTGAGEVTSSSVTLFGVVDLAVAYGHGSENNLSRLVSGANTVSRLGFRGVEDLGGGLGAGFWLESGLNVDDGTGSGSNTNNQPSGATSSGALTFGRRATASLMGTWGEIRLGRDYVATFRNRDQTDPFTTNGVGASLPYAISIIGVTETRASNMIGYFLPAAALGGFFGEAQYYMGENTSGSDGNGWQARLGYANKVWGVAGAYGLTKYAQTATTGDNKAWNIGGHWNFGWANLMAGWFEDEVERTSTLKGTGYILGAVIPIRVDQLKISYSSYKTDDVGDPRTQKLAVGYVYNLSKRTAAYGTYAHVQNHGSAAVGLNGSLTGPGKNSDGFDLGLKHSF</sequence>
<comment type="subcellular location">
    <subcellularLocation>
        <location evidence="1">Cell outer membrane</location>
        <topology evidence="1">Multi-pass membrane protein</topology>
    </subcellularLocation>
</comment>
<dbReference type="RefSeq" id="WP_201167756.1">
    <property type="nucleotide sequence ID" value="NZ_JAEPWM010000002.1"/>
</dbReference>
<evidence type="ECO:0000256" key="3">
    <source>
        <dbReference type="ARBA" id="ARBA00022448"/>
    </source>
</evidence>
<keyword evidence="4" id="KW-1134">Transmembrane beta strand</keyword>
<dbReference type="GO" id="GO:0009279">
    <property type="term" value="C:cell outer membrane"/>
    <property type="evidence" value="ECO:0007669"/>
    <property type="project" value="UniProtKB-SubCell"/>
</dbReference>
<evidence type="ECO:0000256" key="6">
    <source>
        <dbReference type="ARBA" id="ARBA00022729"/>
    </source>
</evidence>
<dbReference type="GO" id="GO:0006811">
    <property type="term" value="P:monoatomic ion transport"/>
    <property type="evidence" value="ECO:0007669"/>
    <property type="project" value="UniProtKB-KW"/>
</dbReference>
<dbReference type="SUPFAM" id="SSF56935">
    <property type="entry name" value="Porins"/>
    <property type="match status" value="1"/>
</dbReference>
<reference evidence="13" key="1">
    <citation type="journal article" date="2012" name="J. Microbiol. Biotechnol.">
        <title>Ramlibacter ginsenosidimutans sp. nov., with ginsenoside-converting activity.</title>
        <authorList>
            <person name="Wang L."/>
            <person name="An D.S."/>
            <person name="Kim S.G."/>
            <person name="Jin F.X."/>
            <person name="Kim S.C."/>
            <person name="Lee S.T."/>
            <person name="Im W.T."/>
        </authorList>
    </citation>
    <scope>NUCLEOTIDE SEQUENCE</scope>
    <source>
        <strain evidence="13">KACC 17527</strain>
    </source>
</reference>
<evidence type="ECO:0000313" key="13">
    <source>
        <dbReference type="EMBL" id="MBK6005881.1"/>
    </source>
</evidence>
<evidence type="ECO:0000256" key="10">
    <source>
        <dbReference type="ARBA" id="ARBA00023237"/>
    </source>
</evidence>
<dbReference type="AlphaFoldDB" id="A0A934TRX9"/>
<keyword evidence="3" id="KW-0813">Transport</keyword>
<evidence type="ECO:0000313" key="14">
    <source>
        <dbReference type="Proteomes" id="UP000630528"/>
    </source>
</evidence>
<comment type="caution">
    <text evidence="13">The sequence shown here is derived from an EMBL/GenBank/DDBJ whole genome shotgun (WGS) entry which is preliminary data.</text>
</comment>
<keyword evidence="8" id="KW-0626">Porin</keyword>
<evidence type="ECO:0000256" key="1">
    <source>
        <dbReference type="ARBA" id="ARBA00004571"/>
    </source>
</evidence>
<dbReference type="CDD" id="cd00342">
    <property type="entry name" value="gram_neg_porins"/>
    <property type="match status" value="1"/>
</dbReference>
<dbReference type="EMBL" id="JAEPWM010000002">
    <property type="protein sequence ID" value="MBK6005881.1"/>
    <property type="molecule type" value="Genomic_DNA"/>
</dbReference>
<keyword evidence="9" id="KW-0472">Membrane</keyword>